<organism evidence="2 3">
    <name type="scientific">Caerostris extrusa</name>
    <name type="common">Bark spider</name>
    <name type="synonym">Caerostris bankana</name>
    <dbReference type="NCBI Taxonomy" id="172846"/>
    <lineage>
        <taxon>Eukaryota</taxon>
        <taxon>Metazoa</taxon>
        <taxon>Ecdysozoa</taxon>
        <taxon>Arthropoda</taxon>
        <taxon>Chelicerata</taxon>
        <taxon>Arachnida</taxon>
        <taxon>Araneae</taxon>
        <taxon>Araneomorphae</taxon>
        <taxon>Entelegynae</taxon>
        <taxon>Araneoidea</taxon>
        <taxon>Araneidae</taxon>
        <taxon>Caerostris</taxon>
    </lineage>
</organism>
<gene>
    <name evidence="2" type="ORF">CEXT_439391</name>
</gene>
<sequence length="144" mass="15997">MAISPAEKAESIADCWEKQFELNDMSDDISDNYIIHQNTLYFNSPIADHYHTISAEDIVNFIKTLNPKNAARHDKISNNMLIYLPPKFIWWLSENEIPSPPQPAEEVPAASTVQTAPAAEPISSGSAIKRKNPPTTMMKASSPS</sequence>
<dbReference type="EMBL" id="BPLR01011418">
    <property type="protein sequence ID" value="GIY46444.1"/>
    <property type="molecule type" value="Genomic_DNA"/>
</dbReference>
<accession>A0AAV4TK04</accession>
<name>A0AAV4TK04_CAEEX</name>
<dbReference type="AlphaFoldDB" id="A0AAV4TK04"/>
<reference evidence="2 3" key="1">
    <citation type="submission" date="2021-06" db="EMBL/GenBank/DDBJ databases">
        <title>Caerostris extrusa draft genome.</title>
        <authorList>
            <person name="Kono N."/>
            <person name="Arakawa K."/>
        </authorList>
    </citation>
    <scope>NUCLEOTIDE SEQUENCE [LARGE SCALE GENOMIC DNA]</scope>
</reference>
<evidence type="ECO:0000313" key="2">
    <source>
        <dbReference type="EMBL" id="GIY46444.1"/>
    </source>
</evidence>
<keyword evidence="3" id="KW-1185">Reference proteome</keyword>
<evidence type="ECO:0000313" key="3">
    <source>
        <dbReference type="Proteomes" id="UP001054945"/>
    </source>
</evidence>
<comment type="caution">
    <text evidence="2">The sequence shown here is derived from an EMBL/GenBank/DDBJ whole genome shotgun (WGS) entry which is preliminary data.</text>
</comment>
<feature type="region of interest" description="Disordered" evidence="1">
    <location>
        <begin position="99"/>
        <end position="144"/>
    </location>
</feature>
<proteinExistence type="predicted"/>
<evidence type="ECO:0000256" key="1">
    <source>
        <dbReference type="SAM" id="MobiDB-lite"/>
    </source>
</evidence>
<protein>
    <submittedName>
        <fullName evidence="2">Uncharacterized protein</fullName>
    </submittedName>
</protein>
<dbReference type="Proteomes" id="UP001054945">
    <property type="component" value="Unassembled WGS sequence"/>
</dbReference>
<feature type="compositionally biased region" description="Polar residues" evidence="1">
    <location>
        <begin position="133"/>
        <end position="144"/>
    </location>
</feature>